<comment type="caution">
    <text evidence="1">The sequence shown here is derived from an EMBL/GenBank/DDBJ whole genome shotgun (WGS) entry which is preliminary data.</text>
</comment>
<proteinExistence type="predicted"/>
<dbReference type="Proteomes" id="UP001381693">
    <property type="component" value="Unassembled WGS sequence"/>
</dbReference>
<protein>
    <submittedName>
        <fullName evidence="1">Uncharacterized protein</fullName>
    </submittedName>
</protein>
<keyword evidence="2" id="KW-1185">Reference proteome</keyword>
<feature type="non-terminal residue" evidence="1">
    <location>
        <position position="82"/>
    </location>
</feature>
<name>A0AAN8ZXR0_HALRR</name>
<gene>
    <name evidence="1" type="ORF">SK128_022338</name>
</gene>
<sequence length="82" mass="9269">MGQRKTSPPTATRGETWFITLQKRSMEMDENIRVLKNIPAFSQRLAETTTSAKLPTARQFGSRPGLFSCSRNVNLCNFEDDS</sequence>
<dbReference type="AlphaFoldDB" id="A0AAN8ZXR0"/>
<organism evidence="1 2">
    <name type="scientific">Halocaridina rubra</name>
    <name type="common">Hawaiian red shrimp</name>
    <dbReference type="NCBI Taxonomy" id="373956"/>
    <lineage>
        <taxon>Eukaryota</taxon>
        <taxon>Metazoa</taxon>
        <taxon>Ecdysozoa</taxon>
        <taxon>Arthropoda</taxon>
        <taxon>Crustacea</taxon>
        <taxon>Multicrustacea</taxon>
        <taxon>Malacostraca</taxon>
        <taxon>Eumalacostraca</taxon>
        <taxon>Eucarida</taxon>
        <taxon>Decapoda</taxon>
        <taxon>Pleocyemata</taxon>
        <taxon>Caridea</taxon>
        <taxon>Atyoidea</taxon>
        <taxon>Atyidae</taxon>
        <taxon>Halocaridina</taxon>
    </lineage>
</organism>
<reference evidence="1 2" key="1">
    <citation type="submission" date="2023-11" db="EMBL/GenBank/DDBJ databases">
        <title>Halocaridina rubra genome assembly.</title>
        <authorList>
            <person name="Smith C."/>
        </authorList>
    </citation>
    <scope>NUCLEOTIDE SEQUENCE [LARGE SCALE GENOMIC DNA]</scope>
    <source>
        <strain evidence="1">EP-1</strain>
        <tissue evidence="1">Whole</tissue>
    </source>
</reference>
<evidence type="ECO:0000313" key="1">
    <source>
        <dbReference type="EMBL" id="KAK7018780.1"/>
    </source>
</evidence>
<dbReference type="EMBL" id="JAXCGZ010023018">
    <property type="protein sequence ID" value="KAK7018780.1"/>
    <property type="molecule type" value="Genomic_DNA"/>
</dbReference>
<evidence type="ECO:0000313" key="2">
    <source>
        <dbReference type="Proteomes" id="UP001381693"/>
    </source>
</evidence>
<accession>A0AAN8ZXR0</accession>